<dbReference type="InterPro" id="IPR049233">
    <property type="entry name" value="DUF6830"/>
</dbReference>
<feature type="non-terminal residue" evidence="4">
    <location>
        <position position="1"/>
    </location>
</feature>
<keyword evidence="2" id="KW-1133">Transmembrane helix</keyword>
<proteinExistence type="predicted"/>
<feature type="region of interest" description="Disordered" evidence="1">
    <location>
        <begin position="306"/>
        <end position="343"/>
    </location>
</feature>
<comment type="caution">
    <text evidence="4">The sequence shown here is derived from an EMBL/GenBank/DDBJ whole genome shotgun (WGS) entry which is preliminary data.</text>
</comment>
<dbReference type="InterPro" id="IPR041078">
    <property type="entry name" value="Plavaka"/>
</dbReference>
<protein>
    <recommendedName>
        <fullName evidence="3">DUF6830 domain-containing protein</fullName>
    </recommendedName>
</protein>
<organism evidence="4 5">
    <name type="scientific">Boletus edulis BED1</name>
    <dbReference type="NCBI Taxonomy" id="1328754"/>
    <lineage>
        <taxon>Eukaryota</taxon>
        <taxon>Fungi</taxon>
        <taxon>Dikarya</taxon>
        <taxon>Basidiomycota</taxon>
        <taxon>Agaricomycotina</taxon>
        <taxon>Agaricomycetes</taxon>
        <taxon>Agaricomycetidae</taxon>
        <taxon>Boletales</taxon>
        <taxon>Boletineae</taxon>
        <taxon>Boletaceae</taxon>
        <taxon>Boletoideae</taxon>
        <taxon>Boletus</taxon>
    </lineage>
</organism>
<accession>A0AAD4BT12</accession>
<reference evidence="4" key="1">
    <citation type="submission" date="2019-10" db="EMBL/GenBank/DDBJ databases">
        <authorList>
            <consortium name="DOE Joint Genome Institute"/>
            <person name="Kuo A."/>
            <person name="Miyauchi S."/>
            <person name="Kiss E."/>
            <person name="Drula E."/>
            <person name="Kohler A."/>
            <person name="Sanchez-Garcia M."/>
            <person name="Andreopoulos B."/>
            <person name="Barry K.W."/>
            <person name="Bonito G."/>
            <person name="Buee M."/>
            <person name="Carver A."/>
            <person name="Chen C."/>
            <person name="Cichocki N."/>
            <person name="Clum A."/>
            <person name="Culley D."/>
            <person name="Crous P.W."/>
            <person name="Fauchery L."/>
            <person name="Girlanda M."/>
            <person name="Hayes R."/>
            <person name="Keri Z."/>
            <person name="LaButti K."/>
            <person name="Lipzen A."/>
            <person name="Lombard V."/>
            <person name="Magnuson J."/>
            <person name="Maillard F."/>
            <person name="Morin E."/>
            <person name="Murat C."/>
            <person name="Nolan M."/>
            <person name="Ohm R."/>
            <person name="Pangilinan J."/>
            <person name="Pereira M."/>
            <person name="Perotto S."/>
            <person name="Peter M."/>
            <person name="Riley R."/>
            <person name="Sitrit Y."/>
            <person name="Stielow B."/>
            <person name="Szollosi G."/>
            <person name="Zifcakova L."/>
            <person name="Stursova M."/>
            <person name="Spatafora J.W."/>
            <person name="Tedersoo L."/>
            <person name="Vaario L.-M."/>
            <person name="Yamada A."/>
            <person name="Yan M."/>
            <person name="Wang P."/>
            <person name="Xu J."/>
            <person name="Bruns T."/>
            <person name="Baldrian P."/>
            <person name="Vilgalys R."/>
            <person name="Henrissat B."/>
            <person name="Grigoriev I.V."/>
            <person name="Hibbett D."/>
            <person name="Nagy L.G."/>
            <person name="Martin F.M."/>
        </authorList>
    </citation>
    <scope>NUCLEOTIDE SEQUENCE</scope>
    <source>
        <strain evidence="4">BED1</strain>
    </source>
</reference>
<reference evidence="4" key="2">
    <citation type="journal article" date="2020" name="Nat. Commun.">
        <title>Large-scale genome sequencing of mycorrhizal fungi provides insights into the early evolution of symbiotic traits.</title>
        <authorList>
            <person name="Miyauchi S."/>
            <person name="Kiss E."/>
            <person name="Kuo A."/>
            <person name="Drula E."/>
            <person name="Kohler A."/>
            <person name="Sanchez-Garcia M."/>
            <person name="Morin E."/>
            <person name="Andreopoulos B."/>
            <person name="Barry K.W."/>
            <person name="Bonito G."/>
            <person name="Buee M."/>
            <person name="Carver A."/>
            <person name="Chen C."/>
            <person name="Cichocki N."/>
            <person name="Clum A."/>
            <person name="Culley D."/>
            <person name="Crous P.W."/>
            <person name="Fauchery L."/>
            <person name="Girlanda M."/>
            <person name="Hayes R.D."/>
            <person name="Keri Z."/>
            <person name="LaButti K."/>
            <person name="Lipzen A."/>
            <person name="Lombard V."/>
            <person name="Magnuson J."/>
            <person name="Maillard F."/>
            <person name="Murat C."/>
            <person name="Nolan M."/>
            <person name="Ohm R.A."/>
            <person name="Pangilinan J."/>
            <person name="Pereira M.F."/>
            <person name="Perotto S."/>
            <person name="Peter M."/>
            <person name="Pfister S."/>
            <person name="Riley R."/>
            <person name="Sitrit Y."/>
            <person name="Stielow J.B."/>
            <person name="Szollosi G."/>
            <person name="Zifcakova L."/>
            <person name="Stursova M."/>
            <person name="Spatafora J.W."/>
            <person name="Tedersoo L."/>
            <person name="Vaario L.M."/>
            <person name="Yamada A."/>
            <person name="Yan M."/>
            <person name="Wang P."/>
            <person name="Xu J."/>
            <person name="Bruns T."/>
            <person name="Baldrian P."/>
            <person name="Vilgalys R."/>
            <person name="Dunand C."/>
            <person name="Henrissat B."/>
            <person name="Grigoriev I.V."/>
            <person name="Hibbett D."/>
            <person name="Nagy L.G."/>
            <person name="Martin F.M."/>
        </authorList>
    </citation>
    <scope>NUCLEOTIDE SEQUENCE</scope>
    <source>
        <strain evidence="4">BED1</strain>
    </source>
</reference>
<evidence type="ECO:0000313" key="5">
    <source>
        <dbReference type="Proteomes" id="UP001194468"/>
    </source>
</evidence>
<feature type="compositionally biased region" description="Acidic residues" evidence="1">
    <location>
        <begin position="318"/>
        <end position="340"/>
    </location>
</feature>
<evidence type="ECO:0000313" key="4">
    <source>
        <dbReference type="EMBL" id="KAF8439262.1"/>
    </source>
</evidence>
<dbReference type="AlphaFoldDB" id="A0AAD4BT12"/>
<sequence length="631" mass="71139">FLHPNKRMCSVLDARLFHQCLDIVVEPLKTAARIGRMMSDPRTRATTLAQLARITCDPDDVERYFTQCECFRLSGVAEPFSRDWPLSDPANFFSPEALHHWYGEFWDHDVQWCKNALGSQELDFRYSVLQPIVGLRHFKDGITTLKQVTGRAKRDVQRYIVPVIAGAMPTGAVIAIRALMDFRYLAQAHVLTSSTRDKIKDALAKFHEHKSTITDEGLRRGAKSGAALDHWQIPKLELMQSVAPSVSQIGVPVQWSADTTEHAHVEVIKDPAASTNHHNFDSQICRYLDRIERCRAFETATRLSSALRNGPDNGQDIPDSEVDLAAGDVDDPSAEDEDSEEHPTALLNDIWAPKRPVPNFFSIAQTLLTAVPGSIPHPIRTFTSGPTAFRLNYDPSIKRIAIDQAAEMFNIPDLCPAIADYLGREGPYAQNFHSFGGQRRAHADVHLPFSEIQVWYKVRLQQKLHHDHTSVGPVFTINAHPANHAWEYGRRDAAILHIDGRHEWPSSGLTGHAIVEICLIMRPLSPRGCKITWDERFLVYARRFDVAPQQRSQVDPATGLHVLKRAMRASGALLGDVFPLDQIRSYAHLVPRFGRAADPHLTSSNSSHFSQSFWLNSYFDKEFYYAISLLQ</sequence>
<dbReference type="Pfam" id="PF20722">
    <property type="entry name" value="DUF6830"/>
    <property type="match status" value="1"/>
</dbReference>
<dbReference type="Pfam" id="PF18759">
    <property type="entry name" value="Plavaka"/>
    <property type="match status" value="1"/>
</dbReference>
<evidence type="ECO:0000256" key="2">
    <source>
        <dbReference type="SAM" id="Phobius"/>
    </source>
</evidence>
<gene>
    <name evidence="4" type="ORF">L210DRAFT_3402182</name>
</gene>
<dbReference type="Proteomes" id="UP001194468">
    <property type="component" value="Unassembled WGS sequence"/>
</dbReference>
<keyword evidence="2" id="KW-0472">Membrane</keyword>
<evidence type="ECO:0000256" key="1">
    <source>
        <dbReference type="SAM" id="MobiDB-lite"/>
    </source>
</evidence>
<feature type="transmembrane region" description="Helical" evidence="2">
    <location>
        <begin position="159"/>
        <end position="180"/>
    </location>
</feature>
<keyword evidence="2" id="KW-0812">Transmembrane</keyword>
<feature type="domain" description="DUF6830" evidence="3">
    <location>
        <begin position="359"/>
        <end position="516"/>
    </location>
</feature>
<dbReference type="EMBL" id="WHUW01000014">
    <property type="protein sequence ID" value="KAF8439262.1"/>
    <property type="molecule type" value="Genomic_DNA"/>
</dbReference>
<evidence type="ECO:0000259" key="3">
    <source>
        <dbReference type="Pfam" id="PF20722"/>
    </source>
</evidence>
<keyword evidence="5" id="KW-1185">Reference proteome</keyword>
<name>A0AAD4BT12_BOLED</name>